<protein>
    <submittedName>
        <fullName evidence="1">Uncharacterized protein</fullName>
    </submittedName>
</protein>
<proteinExistence type="predicted"/>
<comment type="caution">
    <text evidence="1">The sequence shown here is derived from an EMBL/GenBank/DDBJ whole genome shotgun (WGS) entry which is preliminary data.</text>
</comment>
<accession>A0A8J7DK43</accession>
<dbReference type="EMBL" id="JADEXS010001091">
    <property type="protein sequence ID" value="MBE9027839.1"/>
    <property type="molecule type" value="Genomic_DNA"/>
</dbReference>
<evidence type="ECO:0000313" key="2">
    <source>
        <dbReference type="Proteomes" id="UP000622533"/>
    </source>
</evidence>
<keyword evidence="2" id="KW-1185">Reference proteome</keyword>
<organism evidence="1 2">
    <name type="scientific">Desmonostoc muscorum LEGE 12446</name>
    <dbReference type="NCBI Taxonomy" id="1828758"/>
    <lineage>
        <taxon>Bacteria</taxon>
        <taxon>Bacillati</taxon>
        <taxon>Cyanobacteriota</taxon>
        <taxon>Cyanophyceae</taxon>
        <taxon>Nostocales</taxon>
        <taxon>Nostocaceae</taxon>
        <taxon>Desmonostoc</taxon>
    </lineage>
</organism>
<gene>
    <name evidence="1" type="ORF">IQ276_37100</name>
</gene>
<evidence type="ECO:0000313" key="1">
    <source>
        <dbReference type="EMBL" id="MBE9027839.1"/>
    </source>
</evidence>
<reference evidence="1" key="1">
    <citation type="submission" date="2020-10" db="EMBL/GenBank/DDBJ databases">
        <authorList>
            <person name="Castelo-Branco R."/>
            <person name="Eusebio N."/>
            <person name="Adriana R."/>
            <person name="Vieira A."/>
            <person name="Brugerolle De Fraissinette N."/>
            <person name="Rezende De Castro R."/>
            <person name="Schneider M.P."/>
            <person name="Vasconcelos V."/>
            <person name="Leao P.N."/>
        </authorList>
    </citation>
    <scope>NUCLEOTIDE SEQUENCE</scope>
    <source>
        <strain evidence="1">LEGE 12446</strain>
    </source>
</reference>
<sequence>MISPVNSNFAKGCKLSAFACAIVTATIGVDFIGTKSIVQAQILPLTICPSGTEAVVYNPPLTNQVQNTTVTIGGSVGGCVNAQGITSGTYTLSFTAPTSCNNIGFFPTYEIQYNWVPTNQTSLVEYTTTESNVVDGQTILTSYGTVKNGVFQKRSVTRIITLATTDIDACSTQGLSFITGPQVLLIGPASPL</sequence>
<dbReference type="Proteomes" id="UP000622533">
    <property type="component" value="Unassembled WGS sequence"/>
</dbReference>
<name>A0A8J7DK43_DESMC</name>
<dbReference type="RefSeq" id="WP_193925707.1">
    <property type="nucleotide sequence ID" value="NZ_JADEXS020000001.1"/>
</dbReference>
<dbReference type="AlphaFoldDB" id="A0A8J7DK43"/>